<evidence type="ECO:0000256" key="6">
    <source>
        <dbReference type="SAM" id="Phobius"/>
    </source>
</evidence>
<dbReference type="Proteomes" id="UP000015101">
    <property type="component" value="Unassembled WGS sequence"/>
</dbReference>
<dbReference type="RefSeq" id="XP_009021787.1">
    <property type="nucleotide sequence ID" value="XM_009023539.1"/>
</dbReference>
<dbReference type="EMBL" id="KB097026">
    <property type="protein sequence ID" value="ESO00013.1"/>
    <property type="molecule type" value="Genomic_DNA"/>
</dbReference>
<dbReference type="eggNOG" id="KOG4431">
    <property type="taxonomic scope" value="Eukaryota"/>
</dbReference>
<feature type="domain" description="HIG1" evidence="7">
    <location>
        <begin position="1"/>
        <end position="84"/>
    </location>
</feature>
<dbReference type="OrthoDB" id="10003563at2759"/>
<keyword evidence="3 6" id="KW-1133">Transmembrane helix</keyword>
<reference evidence="10" key="1">
    <citation type="submission" date="2012-12" db="EMBL/GenBank/DDBJ databases">
        <authorList>
            <person name="Hellsten U."/>
            <person name="Grimwood J."/>
            <person name="Chapman J.A."/>
            <person name="Shapiro H."/>
            <person name="Aerts A."/>
            <person name="Otillar R.P."/>
            <person name="Terry A.Y."/>
            <person name="Boore J.L."/>
            <person name="Simakov O."/>
            <person name="Marletaz F."/>
            <person name="Cho S.-J."/>
            <person name="Edsinger-Gonzales E."/>
            <person name="Havlak P."/>
            <person name="Kuo D.-H."/>
            <person name="Larsson T."/>
            <person name="Lv J."/>
            <person name="Arendt D."/>
            <person name="Savage R."/>
            <person name="Osoegawa K."/>
            <person name="de Jong P."/>
            <person name="Lindberg D.R."/>
            <person name="Seaver E.C."/>
            <person name="Weisblat D.A."/>
            <person name="Putnam N.H."/>
            <person name="Grigoriev I.V."/>
            <person name="Rokhsar D.S."/>
        </authorList>
    </citation>
    <scope>NUCLEOTIDE SEQUENCE</scope>
</reference>
<evidence type="ECO:0000256" key="2">
    <source>
        <dbReference type="ARBA" id="ARBA00022692"/>
    </source>
</evidence>
<keyword evidence="4" id="KW-0496">Mitochondrion</keyword>
<evidence type="ECO:0000256" key="1">
    <source>
        <dbReference type="ARBA" id="ARBA00004325"/>
    </source>
</evidence>
<keyword evidence="10" id="KW-1185">Reference proteome</keyword>
<dbReference type="STRING" id="6412.T1G581"/>
<dbReference type="PANTHER" id="PTHR12297:SF3">
    <property type="entry name" value="HIG1 DOMAIN FAMILY MEMBER 1A"/>
    <property type="match status" value="1"/>
</dbReference>
<evidence type="ECO:0000313" key="9">
    <source>
        <dbReference type="EnsemblMetazoa" id="HelroP83602"/>
    </source>
</evidence>
<name>T1G581_HELRO</name>
<dbReference type="HOGENOM" id="CLU_153308_2_0_1"/>
<dbReference type="Gene3D" id="6.10.140.1320">
    <property type="match status" value="1"/>
</dbReference>
<keyword evidence="5 6" id="KW-0472">Membrane</keyword>
<dbReference type="KEGG" id="hro:HELRODRAFT_83602"/>
<dbReference type="GeneID" id="20216228"/>
<dbReference type="OMA" id="SRGNTQM"/>
<reference evidence="9" key="3">
    <citation type="submission" date="2015-06" db="UniProtKB">
        <authorList>
            <consortium name="EnsemblMetazoa"/>
        </authorList>
    </citation>
    <scope>IDENTIFICATION</scope>
</reference>
<dbReference type="FunCoup" id="T1G581">
    <property type="interactions" value="190"/>
</dbReference>
<feature type="transmembrane region" description="Helical" evidence="6">
    <location>
        <begin position="20"/>
        <end position="36"/>
    </location>
</feature>
<dbReference type="InParanoid" id="T1G581"/>
<organism evidence="9 10">
    <name type="scientific">Helobdella robusta</name>
    <name type="common">Californian leech</name>
    <dbReference type="NCBI Taxonomy" id="6412"/>
    <lineage>
        <taxon>Eukaryota</taxon>
        <taxon>Metazoa</taxon>
        <taxon>Spiralia</taxon>
        <taxon>Lophotrochozoa</taxon>
        <taxon>Annelida</taxon>
        <taxon>Clitellata</taxon>
        <taxon>Hirudinea</taxon>
        <taxon>Rhynchobdellida</taxon>
        <taxon>Glossiphoniidae</taxon>
        <taxon>Helobdella</taxon>
    </lineage>
</organism>
<feature type="transmembrane region" description="Helical" evidence="6">
    <location>
        <begin position="56"/>
        <end position="75"/>
    </location>
</feature>
<evidence type="ECO:0000256" key="5">
    <source>
        <dbReference type="ARBA" id="ARBA00023136"/>
    </source>
</evidence>
<dbReference type="GO" id="GO:0031966">
    <property type="term" value="C:mitochondrial membrane"/>
    <property type="evidence" value="ECO:0007669"/>
    <property type="project" value="UniProtKB-SubCell"/>
</dbReference>
<sequence>MSGEIKHPKTFMQKAKDEPFVPLGILGTLGMVGYAVSHYKQRGNMSLSVYVMQYRVIAQSVIVGAMTLGVGYHMMKNYLYPEKKQD</sequence>
<dbReference type="PROSITE" id="PS51503">
    <property type="entry name" value="HIG1"/>
    <property type="match status" value="1"/>
</dbReference>
<dbReference type="EnsemblMetazoa" id="HelroT83602">
    <property type="protein sequence ID" value="HelroP83602"/>
    <property type="gene ID" value="HelroG83602"/>
</dbReference>
<evidence type="ECO:0000256" key="4">
    <source>
        <dbReference type="ARBA" id="ARBA00023128"/>
    </source>
</evidence>
<gene>
    <name evidence="9" type="primary">20216228</name>
    <name evidence="8" type="ORF">HELRODRAFT_83602</name>
</gene>
<keyword evidence="2 6" id="KW-0812">Transmembrane</keyword>
<dbReference type="AlphaFoldDB" id="T1G581"/>
<dbReference type="Pfam" id="PF04588">
    <property type="entry name" value="HIG_1_N"/>
    <property type="match status" value="1"/>
</dbReference>
<evidence type="ECO:0000313" key="10">
    <source>
        <dbReference type="Proteomes" id="UP000015101"/>
    </source>
</evidence>
<evidence type="ECO:0000256" key="3">
    <source>
        <dbReference type="ARBA" id="ARBA00022989"/>
    </source>
</evidence>
<dbReference type="EMBL" id="AMQM01005614">
    <property type="status" value="NOT_ANNOTATED_CDS"/>
    <property type="molecule type" value="Genomic_DNA"/>
</dbReference>
<reference evidence="8 10" key="2">
    <citation type="journal article" date="2013" name="Nature">
        <title>Insights into bilaterian evolution from three spiralian genomes.</title>
        <authorList>
            <person name="Simakov O."/>
            <person name="Marletaz F."/>
            <person name="Cho S.J."/>
            <person name="Edsinger-Gonzales E."/>
            <person name="Havlak P."/>
            <person name="Hellsten U."/>
            <person name="Kuo D.H."/>
            <person name="Larsson T."/>
            <person name="Lv J."/>
            <person name="Arendt D."/>
            <person name="Savage R."/>
            <person name="Osoegawa K."/>
            <person name="de Jong P."/>
            <person name="Grimwood J."/>
            <person name="Chapman J.A."/>
            <person name="Shapiro H."/>
            <person name="Aerts A."/>
            <person name="Otillar R.P."/>
            <person name="Terry A.Y."/>
            <person name="Boore J.L."/>
            <person name="Grigoriev I.V."/>
            <person name="Lindberg D.R."/>
            <person name="Seaver E.C."/>
            <person name="Weisblat D.A."/>
            <person name="Putnam N.H."/>
            <person name="Rokhsar D.S."/>
        </authorList>
    </citation>
    <scope>NUCLEOTIDE SEQUENCE</scope>
</reference>
<protein>
    <recommendedName>
        <fullName evidence="7">HIG1 domain-containing protein</fullName>
    </recommendedName>
</protein>
<evidence type="ECO:0000259" key="7">
    <source>
        <dbReference type="PROSITE" id="PS51503"/>
    </source>
</evidence>
<comment type="subcellular location">
    <subcellularLocation>
        <location evidence="1">Mitochondrion membrane</location>
    </subcellularLocation>
</comment>
<dbReference type="GO" id="GO:0005739">
    <property type="term" value="C:mitochondrion"/>
    <property type="evidence" value="ECO:0000318"/>
    <property type="project" value="GO_Central"/>
</dbReference>
<accession>T1G581</accession>
<dbReference type="PANTHER" id="PTHR12297">
    <property type="entry name" value="HYPOXIA-INDUCBILE GENE 1 HIG1 -RELATED"/>
    <property type="match status" value="1"/>
</dbReference>
<proteinExistence type="predicted"/>
<dbReference type="InterPro" id="IPR050355">
    <property type="entry name" value="RCF1"/>
</dbReference>
<dbReference type="InterPro" id="IPR007667">
    <property type="entry name" value="Hypoxia_induced_domain"/>
</dbReference>
<evidence type="ECO:0000313" key="8">
    <source>
        <dbReference type="EMBL" id="ESO00013.1"/>
    </source>
</evidence>
<dbReference type="CTD" id="20216228"/>
<dbReference type="GO" id="GO:0097250">
    <property type="term" value="P:mitochondrial respirasome assembly"/>
    <property type="evidence" value="ECO:0000318"/>
    <property type="project" value="GO_Central"/>
</dbReference>